<keyword evidence="8" id="KW-1185">Reference proteome</keyword>
<proteinExistence type="inferred from homology"/>
<dbReference type="GO" id="GO:1990904">
    <property type="term" value="C:ribonucleoprotein complex"/>
    <property type="evidence" value="ECO:0007669"/>
    <property type="project" value="UniProtKB-KW"/>
</dbReference>
<name>E1JSD9_SOLFR</name>
<dbReference type="InterPro" id="IPR034704">
    <property type="entry name" value="Ribosomal_bL28/bL31-like_sf"/>
</dbReference>
<dbReference type="RefSeq" id="WP_005990833.1">
    <property type="nucleotide sequence ID" value="NZ_AECZ01000002.1"/>
</dbReference>
<feature type="region of interest" description="Disordered" evidence="6">
    <location>
        <begin position="1"/>
        <end position="32"/>
    </location>
</feature>
<dbReference type="NCBIfam" id="TIGR00009">
    <property type="entry name" value="L28"/>
    <property type="match status" value="1"/>
</dbReference>
<dbReference type="HAMAP" id="MF_00373">
    <property type="entry name" value="Ribosomal_bL28"/>
    <property type="match status" value="1"/>
</dbReference>
<feature type="compositionally biased region" description="Polar residues" evidence="6">
    <location>
        <begin position="13"/>
        <end position="22"/>
    </location>
</feature>
<protein>
    <recommendedName>
        <fullName evidence="4 5">Large ribosomal subunit protein bL28</fullName>
    </recommendedName>
</protein>
<dbReference type="InterPro" id="IPR026569">
    <property type="entry name" value="Ribosomal_bL28"/>
</dbReference>
<evidence type="ECO:0000256" key="4">
    <source>
        <dbReference type="ARBA" id="ARBA00035174"/>
    </source>
</evidence>
<dbReference type="InterPro" id="IPR037147">
    <property type="entry name" value="Ribosomal_bL28_sf"/>
</dbReference>
<dbReference type="GO" id="GO:0006412">
    <property type="term" value="P:translation"/>
    <property type="evidence" value="ECO:0007669"/>
    <property type="project" value="UniProtKB-UniRule"/>
</dbReference>
<dbReference type="AlphaFoldDB" id="E1JSD9"/>
<keyword evidence="3 5" id="KW-0687">Ribonucleoprotein</keyword>
<dbReference type="Gene3D" id="2.30.170.40">
    <property type="entry name" value="Ribosomal protein L28/L24"/>
    <property type="match status" value="1"/>
</dbReference>
<dbReference type="InterPro" id="IPR050096">
    <property type="entry name" value="Bacterial_rp_bL28"/>
</dbReference>
<dbReference type="PANTHER" id="PTHR39080:SF1">
    <property type="entry name" value="LARGE RIBOSOMAL SUBUNIT PROTEIN BL28A"/>
    <property type="match status" value="1"/>
</dbReference>
<dbReference type="Pfam" id="PF00830">
    <property type="entry name" value="Ribosomal_L28"/>
    <property type="match status" value="1"/>
</dbReference>
<dbReference type="OrthoDB" id="9805609at2"/>
<dbReference type="SUPFAM" id="SSF143800">
    <property type="entry name" value="L28p-like"/>
    <property type="match status" value="1"/>
</dbReference>
<evidence type="ECO:0000256" key="2">
    <source>
        <dbReference type="ARBA" id="ARBA00022980"/>
    </source>
</evidence>
<sequence length="68" mass="7325">MAKICEHCGKKPQSGNNVSHANNKSKRRFSPNLVKVRAQLPSGEVTTMTVCTRCLRSGAVTKPVAKTA</sequence>
<dbReference type="InterPro" id="IPR001383">
    <property type="entry name" value="Ribosomal_bL28_bact-type"/>
</dbReference>
<evidence type="ECO:0000256" key="3">
    <source>
        <dbReference type="ARBA" id="ARBA00023274"/>
    </source>
</evidence>
<reference evidence="7 8" key="1">
    <citation type="submission" date="2010-08" db="EMBL/GenBank/DDBJ databases">
        <title>The draft genome of Desulfovibrio fructosovorans JJ.</title>
        <authorList>
            <consortium name="US DOE Joint Genome Institute (JGI-PGF)"/>
            <person name="Lucas S."/>
            <person name="Copeland A."/>
            <person name="Lapidus A."/>
            <person name="Cheng J.-F."/>
            <person name="Bruce D."/>
            <person name="Goodwin L."/>
            <person name="Pitluck S."/>
            <person name="Land M.L."/>
            <person name="Hauser L."/>
            <person name="Chang Y.-J."/>
            <person name="Jeffries C."/>
            <person name="Wall J.D."/>
            <person name="Stahl D.A."/>
            <person name="Arkin A.P."/>
            <person name="Dehal P."/>
            <person name="Stolyar S.M."/>
            <person name="Hazen T.C."/>
            <person name="Woyke T.J."/>
        </authorList>
    </citation>
    <scope>NUCLEOTIDE SEQUENCE [LARGE SCALE GENOMIC DNA]</scope>
    <source>
        <strain evidence="7 8">JJ</strain>
    </source>
</reference>
<evidence type="ECO:0000256" key="1">
    <source>
        <dbReference type="ARBA" id="ARBA00008760"/>
    </source>
</evidence>
<gene>
    <name evidence="5" type="primary">rpmB</name>
    <name evidence="7" type="ORF">DesfrDRAFT_0538</name>
</gene>
<dbReference type="STRING" id="596151.DesfrDRAFT_0538"/>
<dbReference type="Proteomes" id="UP000006250">
    <property type="component" value="Unassembled WGS sequence"/>
</dbReference>
<accession>E1JSD9</accession>
<dbReference type="GO" id="GO:0005840">
    <property type="term" value="C:ribosome"/>
    <property type="evidence" value="ECO:0007669"/>
    <property type="project" value="UniProtKB-KW"/>
</dbReference>
<comment type="caution">
    <text evidence="7">The sequence shown here is derived from an EMBL/GenBank/DDBJ whole genome shotgun (WGS) entry which is preliminary data.</text>
</comment>
<evidence type="ECO:0000256" key="5">
    <source>
        <dbReference type="HAMAP-Rule" id="MF_00373"/>
    </source>
</evidence>
<comment type="similarity">
    <text evidence="1 5">Belongs to the bacterial ribosomal protein bL28 family.</text>
</comment>
<evidence type="ECO:0000313" key="7">
    <source>
        <dbReference type="EMBL" id="EFL52908.1"/>
    </source>
</evidence>
<dbReference type="EMBL" id="AECZ01000002">
    <property type="protein sequence ID" value="EFL52908.1"/>
    <property type="molecule type" value="Genomic_DNA"/>
</dbReference>
<keyword evidence="2 5" id="KW-0689">Ribosomal protein</keyword>
<evidence type="ECO:0000256" key="6">
    <source>
        <dbReference type="SAM" id="MobiDB-lite"/>
    </source>
</evidence>
<organism evidence="7 8">
    <name type="scientific">Solidesulfovibrio fructosivorans JJ]</name>
    <dbReference type="NCBI Taxonomy" id="596151"/>
    <lineage>
        <taxon>Bacteria</taxon>
        <taxon>Pseudomonadati</taxon>
        <taxon>Thermodesulfobacteriota</taxon>
        <taxon>Desulfovibrionia</taxon>
        <taxon>Desulfovibrionales</taxon>
        <taxon>Desulfovibrionaceae</taxon>
        <taxon>Solidesulfovibrio</taxon>
    </lineage>
</organism>
<dbReference type="GO" id="GO:0003735">
    <property type="term" value="F:structural constituent of ribosome"/>
    <property type="evidence" value="ECO:0007669"/>
    <property type="project" value="InterPro"/>
</dbReference>
<evidence type="ECO:0000313" key="8">
    <source>
        <dbReference type="Proteomes" id="UP000006250"/>
    </source>
</evidence>
<dbReference type="PANTHER" id="PTHR39080">
    <property type="entry name" value="50S RIBOSOMAL PROTEIN L28"/>
    <property type="match status" value="1"/>
</dbReference>
<dbReference type="eggNOG" id="COG0227">
    <property type="taxonomic scope" value="Bacteria"/>
</dbReference>